<reference evidence="2" key="1">
    <citation type="journal article" date="2015" name="Nature">
        <title>Complex archaea that bridge the gap between prokaryotes and eukaryotes.</title>
        <authorList>
            <person name="Spang A."/>
            <person name="Saw J.H."/>
            <person name="Jorgensen S.L."/>
            <person name="Zaremba-Niedzwiedzka K."/>
            <person name="Martijn J."/>
            <person name="Lind A.E."/>
            <person name="van Eijk R."/>
            <person name="Schleper C."/>
            <person name="Guy L."/>
            <person name="Ettema T.J."/>
        </authorList>
    </citation>
    <scope>NUCLEOTIDE SEQUENCE</scope>
</reference>
<feature type="transmembrane region" description="Helical" evidence="1">
    <location>
        <begin position="7"/>
        <end position="25"/>
    </location>
</feature>
<comment type="caution">
    <text evidence="2">The sequence shown here is derived from an EMBL/GenBank/DDBJ whole genome shotgun (WGS) entry which is preliminary data.</text>
</comment>
<evidence type="ECO:0000313" key="2">
    <source>
        <dbReference type="EMBL" id="KKL73228.1"/>
    </source>
</evidence>
<dbReference type="AlphaFoldDB" id="A0A0F9EGK5"/>
<proteinExistence type="predicted"/>
<dbReference type="EMBL" id="LAZR01025027">
    <property type="protein sequence ID" value="KKL73228.1"/>
    <property type="molecule type" value="Genomic_DNA"/>
</dbReference>
<name>A0A0F9EGK5_9ZZZZ</name>
<keyword evidence="1" id="KW-0472">Membrane</keyword>
<accession>A0A0F9EGK5</accession>
<keyword evidence="1" id="KW-1133">Transmembrane helix</keyword>
<protein>
    <submittedName>
        <fullName evidence="2">Uncharacterized protein</fullName>
    </submittedName>
</protein>
<gene>
    <name evidence="2" type="ORF">LCGC14_2077020</name>
</gene>
<evidence type="ECO:0000256" key="1">
    <source>
        <dbReference type="SAM" id="Phobius"/>
    </source>
</evidence>
<feature type="transmembrane region" description="Helical" evidence="1">
    <location>
        <begin position="31"/>
        <end position="49"/>
    </location>
</feature>
<keyword evidence="1" id="KW-0812">Transmembrane</keyword>
<organism evidence="2">
    <name type="scientific">marine sediment metagenome</name>
    <dbReference type="NCBI Taxonomy" id="412755"/>
    <lineage>
        <taxon>unclassified sequences</taxon>
        <taxon>metagenomes</taxon>
        <taxon>ecological metagenomes</taxon>
    </lineage>
</organism>
<sequence>MIQTIGMSLLSIGAIGYIYWMYSHIENSIPGYLKISLIILSIGGLILLIKTIKDMYDLECAAV</sequence>